<gene>
    <name evidence="10" type="ORF">Fcan01_15956</name>
</gene>
<sequence>MSISRRVCLFCRKNSCQFIDECNCSSRYAPLFLTYLKTINVNCCADNNFPREEFHPCTECGSLLGMITELVQKLGQELQKIYNVTFENLNEDVGLRISEERNERLDNLRRQIVADKMEIKGFVAVRLKEEEDDPDLNPPSYLNAPFDIITAEDEVTVKMEIEEGEVKVEIGDEFILPHFGQDSLDDRLIERNYLVGEDEVDPLGLRPPKRFRLSSEEEHPPFGDISTTELKPVNEDSSPNEIGPKNEPPLGNETLYPVNVTSELKCDYCSVTTGSLAFMTRHLHSEHLGLIFPCHQPGCTARFANRDLLRLHRSGNHCLIKCDNCELTFTSAESLTQHKLEFHQKCGICGLAFLRSNFPYHVGKCREANEKSAQKAGSMDQELARVTKHIPPTGAVTSDCAEARVQNRRLLFQCQHSGCTARFESHDLLRSHIAAGNHRKCPQCCIAFTSAEFLDQHKVKFHKTCGICGGDFPKSKFPHHVHKCMEINVKKAGSGDLESATKHVSNKGVVTVFSSKMALSVHCLEMHTIPGGKLCERCVIIFPSQEALDYHVRQGHKPVGHVTSNCSEIGNWTTEKIG</sequence>
<keyword evidence="2" id="KW-0479">Metal-binding</keyword>
<name>A0A226DWW6_FOLCA</name>
<dbReference type="InterPro" id="IPR050888">
    <property type="entry name" value="ZnF_C2H2-type_TF"/>
</dbReference>
<evidence type="ECO:0000256" key="7">
    <source>
        <dbReference type="PROSITE-ProRule" id="PRU00042"/>
    </source>
</evidence>
<proteinExistence type="predicted"/>
<evidence type="ECO:0000313" key="10">
    <source>
        <dbReference type="EMBL" id="OXA49550.1"/>
    </source>
</evidence>
<feature type="domain" description="C2H2-type" evidence="9">
    <location>
        <begin position="320"/>
        <end position="343"/>
    </location>
</feature>
<feature type="region of interest" description="Disordered" evidence="8">
    <location>
        <begin position="212"/>
        <end position="252"/>
    </location>
</feature>
<accession>A0A226DWW6</accession>
<dbReference type="OrthoDB" id="10039931at2759"/>
<dbReference type="SMART" id="SM00355">
    <property type="entry name" value="ZnF_C2H2"/>
    <property type="match status" value="6"/>
</dbReference>
<evidence type="ECO:0000256" key="1">
    <source>
        <dbReference type="ARBA" id="ARBA00004123"/>
    </source>
</evidence>
<comment type="subcellular location">
    <subcellularLocation>
        <location evidence="1">Nucleus</location>
    </subcellularLocation>
</comment>
<dbReference type="InterPro" id="IPR013087">
    <property type="entry name" value="Znf_C2H2_type"/>
</dbReference>
<keyword evidence="6" id="KW-0539">Nucleus</keyword>
<dbReference type="PROSITE" id="PS00028">
    <property type="entry name" value="ZINC_FINGER_C2H2_1"/>
    <property type="match status" value="4"/>
</dbReference>
<reference evidence="10 11" key="1">
    <citation type="submission" date="2015-12" db="EMBL/GenBank/DDBJ databases">
        <title>The genome of Folsomia candida.</title>
        <authorList>
            <person name="Faddeeva A."/>
            <person name="Derks M.F."/>
            <person name="Anvar Y."/>
            <person name="Smit S."/>
            <person name="Van Straalen N."/>
            <person name="Roelofs D."/>
        </authorList>
    </citation>
    <scope>NUCLEOTIDE SEQUENCE [LARGE SCALE GENOMIC DNA]</scope>
    <source>
        <strain evidence="10 11">VU population</strain>
        <tissue evidence="10">Whole body</tissue>
    </source>
</reference>
<evidence type="ECO:0000256" key="5">
    <source>
        <dbReference type="ARBA" id="ARBA00022833"/>
    </source>
</evidence>
<keyword evidence="4 7" id="KW-0863">Zinc-finger</keyword>
<keyword evidence="5" id="KW-0862">Zinc</keyword>
<dbReference type="EMBL" id="LNIX01000010">
    <property type="protein sequence ID" value="OXA49550.1"/>
    <property type="molecule type" value="Genomic_DNA"/>
</dbReference>
<evidence type="ECO:0000256" key="3">
    <source>
        <dbReference type="ARBA" id="ARBA00022737"/>
    </source>
</evidence>
<dbReference type="GO" id="GO:0008270">
    <property type="term" value="F:zinc ion binding"/>
    <property type="evidence" value="ECO:0007669"/>
    <property type="project" value="UniProtKB-KW"/>
</dbReference>
<dbReference type="GO" id="GO:0005634">
    <property type="term" value="C:nucleus"/>
    <property type="evidence" value="ECO:0007669"/>
    <property type="project" value="UniProtKB-SubCell"/>
</dbReference>
<evidence type="ECO:0000256" key="2">
    <source>
        <dbReference type="ARBA" id="ARBA00022723"/>
    </source>
</evidence>
<evidence type="ECO:0000313" key="11">
    <source>
        <dbReference type="Proteomes" id="UP000198287"/>
    </source>
</evidence>
<evidence type="ECO:0000256" key="6">
    <source>
        <dbReference type="ARBA" id="ARBA00023242"/>
    </source>
</evidence>
<evidence type="ECO:0000259" key="9">
    <source>
        <dbReference type="PROSITE" id="PS50157"/>
    </source>
</evidence>
<dbReference type="AlphaFoldDB" id="A0A226DWW6"/>
<dbReference type="PANTHER" id="PTHR24406">
    <property type="entry name" value="TRANSCRIPTIONAL REPRESSOR CTCFL-RELATED"/>
    <property type="match status" value="1"/>
</dbReference>
<keyword evidence="11" id="KW-1185">Reference proteome</keyword>
<evidence type="ECO:0000256" key="8">
    <source>
        <dbReference type="SAM" id="MobiDB-lite"/>
    </source>
</evidence>
<organism evidence="10 11">
    <name type="scientific">Folsomia candida</name>
    <name type="common">Springtail</name>
    <dbReference type="NCBI Taxonomy" id="158441"/>
    <lineage>
        <taxon>Eukaryota</taxon>
        <taxon>Metazoa</taxon>
        <taxon>Ecdysozoa</taxon>
        <taxon>Arthropoda</taxon>
        <taxon>Hexapoda</taxon>
        <taxon>Collembola</taxon>
        <taxon>Entomobryomorpha</taxon>
        <taxon>Isotomoidea</taxon>
        <taxon>Isotomidae</taxon>
        <taxon>Proisotominae</taxon>
        <taxon>Folsomia</taxon>
    </lineage>
</organism>
<dbReference type="Proteomes" id="UP000198287">
    <property type="component" value="Unassembled WGS sequence"/>
</dbReference>
<feature type="compositionally biased region" description="Polar residues" evidence="8">
    <location>
        <begin position="225"/>
        <end position="240"/>
    </location>
</feature>
<dbReference type="PROSITE" id="PS50157">
    <property type="entry name" value="ZINC_FINGER_C2H2_2"/>
    <property type="match status" value="1"/>
</dbReference>
<comment type="caution">
    <text evidence="10">The sequence shown here is derived from an EMBL/GenBank/DDBJ whole genome shotgun (WGS) entry which is preliminary data.</text>
</comment>
<keyword evidence="3" id="KW-0677">Repeat</keyword>
<protein>
    <recommendedName>
        <fullName evidence="9">C2H2-type domain-containing protein</fullName>
    </recommendedName>
</protein>
<evidence type="ECO:0000256" key="4">
    <source>
        <dbReference type="ARBA" id="ARBA00022771"/>
    </source>
</evidence>